<feature type="compositionally biased region" description="Low complexity" evidence="6">
    <location>
        <begin position="97"/>
        <end position="110"/>
    </location>
</feature>
<accession>A0AAD4SI22</accession>
<dbReference type="FunFam" id="2.20.25.80:FF:000003">
    <property type="entry name" value="WRKY transcription factor 57"/>
    <property type="match status" value="1"/>
</dbReference>
<evidence type="ECO:0000259" key="7">
    <source>
        <dbReference type="PROSITE" id="PS50811"/>
    </source>
</evidence>
<dbReference type="PROSITE" id="PS50811">
    <property type="entry name" value="WRKY"/>
    <property type="match status" value="1"/>
</dbReference>
<comment type="caution">
    <text evidence="8">The sequence shown here is derived from an EMBL/GenBank/DDBJ whole genome shotgun (WGS) entry which is preliminary data.</text>
</comment>
<comment type="subcellular location">
    <subcellularLocation>
        <location evidence="1">Nucleus</location>
    </subcellularLocation>
</comment>
<reference evidence="8" key="1">
    <citation type="submission" date="2022-04" db="EMBL/GenBank/DDBJ databases">
        <title>A functionally conserved STORR gene fusion in Papaver species that diverged 16.8 million years ago.</title>
        <authorList>
            <person name="Catania T."/>
        </authorList>
    </citation>
    <scope>NUCLEOTIDE SEQUENCE</scope>
    <source>
        <strain evidence="8">S-188037</strain>
    </source>
</reference>
<gene>
    <name evidence="8" type="ORF">MKW98_012906</name>
</gene>
<evidence type="ECO:0000313" key="8">
    <source>
        <dbReference type="EMBL" id="KAI3909169.1"/>
    </source>
</evidence>
<feature type="compositionally biased region" description="Low complexity" evidence="6">
    <location>
        <begin position="189"/>
        <end position="205"/>
    </location>
</feature>
<evidence type="ECO:0000256" key="2">
    <source>
        <dbReference type="ARBA" id="ARBA00023015"/>
    </source>
</evidence>
<keyword evidence="3" id="KW-0238">DNA-binding</keyword>
<dbReference type="PANTHER" id="PTHR31221:SF358">
    <property type="entry name" value="WRKY TRANSCRIPTION FACTOR 71"/>
    <property type="match status" value="1"/>
</dbReference>
<evidence type="ECO:0000256" key="1">
    <source>
        <dbReference type="ARBA" id="ARBA00004123"/>
    </source>
</evidence>
<dbReference type="InterPro" id="IPR003657">
    <property type="entry name" value="WRKY_dom"/>
</dbReference>
<dbReference type="EMBL" id="JAJJMB010010359">
    <property type="protein sequence ID" value="KAI3909169.1"/>
    <property type="molecule type" value="Genomic_DNA"/>
</dbReference>
<evidence type="ECO:0000256" key="6">
    <source>
        <dbReference type="SAM" id="MobiDB-lite"/>
    </source>
</evidence>
<dbReference type="Gene3D" id="2.20.25.80">
    <property type="entry name" value="WRKY domain"/>
    <property type="match status" value="1"/>
</dbReference>
<sequence>MMERKFESDHMENHNNNMMMMMMMGTTTTQTAAASFGDHHHEMSTSNSLSSLFEMDYHQKIGSTFSNSSSSSSLGFMDLLGIQDFTNSTHHPSIFDLLQQPTPSSASSLSLPPPLPPPTSSQVASQQPPPPTESITTSEVLNLPATPSSISSSSNEAANDEIMASIKDDPDQLDDEEDDDDGDGDDQKTTTNNNNKKQQLNLKGNGKIKKGNQNKKQREPRFAFMTKSEVDHLEDGYRWRKYGQKAVKNSPFPRSYYRCTSASCGVKKRVERSCDDPTIVVTTYEGKHTHPSPVMPRGSASAAGFLQSDIGCGFGSSIGGVPMQMTRSHLYPHHQQQVPPYFRNLSPLNFGSETTATTNANGVVTNASMGIVNSSESRRFCTSASSPNTIAASLIRDHGLLQDIVPSDMRNNEGRKEN</sequence>
<dbReference type="Pfam" id="PF03106">
    <property type="entry name" value="WRKY"/>
    <property type="match status" value="1"/>
</dbReference>
<dbReference type="AlphaFoldDB" id="A0AAD4SI22"/>
<organism evidence="8 9">
    <name type="scientific">Papaver atlanticum</name>
    <dbReference type="NCBI Taxonomy" id="357466"/>
    <lineage>
        <taxon>Eukaryota</taxon>
        <taxon>Viridiplantae</taxon>
        <taxon>Streptophyta</taxon>
        <taxon>Embryophyta</taxon>
        <taxon>Tracheophyta</taxon>
        <taxon>Spermatophyta</taxon>
        <taxon>Magnoliopsida</taxon>
        <taxon>Ranunculales</taxon>
        <taxon>Papaveraceae</taxon>
        <taxon>Papaveroideae</taxon>
        <taxon>Papaver</taxon>
    </lineage>
</organism>
<proteinExistence type="predicted"/>
<feature type="compositionally biased region" description="Basic residues" evidence="6">
    <location>
        <begin position="206"/>
        <end position="215"/>
    </location>
</feature>
<name>A0AAD4SI22_9MAGN</name>
<keyword evidence="5" id="KW-0539">Nucleus</keyword>
<evidence type="ECO:0000256" key="5">
    <source>
        <dbReference type="ARBA" id="ARBA00023242"/>
    </source>
</evidence>
<protein>
    <recommendedName>
        <fullName evidence="7">WRKY domain-containing protein</fullName>
    </recommendedName>
</protein>
<feature type="region of interest" description="Disordered" evidence="6">
    <location>
        <begin position="93"/>
        <end position="222"/>
    </location>
</feature>
<dbReference type="GO" id="GO:0043565">
    <property type="term" value="F:sequence-specific DNA binding"/>
    <property type="evidence" value="ECO:0007669"/>
    <property type="project" value="InterPro"/>
</dbReference>
<dbReference type="SMART" id="SM00774">
    <property type="entry name" value="WRKY"/>
    <property type="match status" value="1"/>
</dbReference>
<keyword evidence="2" id="KW-0805">Transcription regulation</keyword>
<feature type="domain" description="WRKY" evidence="7">
    <location>
        <begin position="228"/>
        <end position="293"/>
    </location>
</feature>
<dbReference type="PANTHER" id="PTHR31221">
    <property type="entry name" value="WRKY TRANSCRIPTION FACTOR PROTEIN 1-RELATED"/>
    <property type="match status" value="1"/>
</dbReference>
<dbReference type="GO" id="GO:0003700">
    <property type="term" value="F:DNA-binding transcription factor activity"/>
    <property type="evidence" value="ECO:0007669"/>
    <property type="project" value="InterPro"/>
</dbReference>
<keyword evidence="9" id="KW-1185">Reference proteome</keyword>
<evidence type="ECO:0000256" key="3">
    <source>
        <dbReference type="ARBA" id="ARBA00023125"/>
    </source>
</evidence>
<dbReference type="GO" id="GO:0005634">
    <property type="term" value="C:nucleus"/>
    <property type="evidence" value="ECO:0007669"/>
    <property type="project" value="UniProtKB-SubCell"/>
</dbReference>
<dbReference type="InterPro" id="IPR044810">
    <property type="entry name" value="WRKY_plant"/>
</dbReference>
<dbReference type="InterPro" id="IPR036576">
    <property type="entry name" value="WRKY_dom_sf"/>
</dbReference>
<dbReference type="Proteomes" id="UP001202328">
    <property type="component" value="Unassembled WGS sequence"/>
</dbReference>
<evidence type="ECO:0000256" key="4">
    <source>
        <dbReference type="ARBA" id="ARBA00023163"/>
    </source>
</evidence>
<keyword evidence="4" id="KW-0804">Transcription</keyword>
<dbReference type="SUPFAM" id="SSF118290">
    <property type="entry name" value="WRKY DNA-binding domain"/>
    <property type="match status" value="1"/>
</dbReference>
<evidence type="ECO:0000313" key="9">
    <source>
        <dbReference type="Proteomes" id="UP001202328"/>
    </source>
</evidence>
<feature type="compositionally biased region" description="Acidic residues" evidence="6">
    <location>
        <begin position="171"/>
        <end position="184"/>
    </location>
</feature>